<keyword evidence="1" id="KW-0378">Hydrolase</keyword>
<evidence type="ECO:0000313" key="2">
    <source>
        <dbReference type="Proteomes" id="UP000749040"/>
    </source>
</evidence>
<dbReference type="Gene3D" id="1.10.150.240">
    <property type="entry name" value="Putative phosphatase, domain 2"/>
    <property type="match status" value="1"/>
</dbReference>
<proteinExistence type="predicted"/>
<gene>
    <name evidence="1" type="ORF">ITX44_06340</name>
</gene>
<dbReference type="RefSeq" id="WP_205356038.1">
    <property type="nucleotide sequence ID" value="NZ_JADKYB010000003.1"/>
</dbReference>
<accession>A0ABS2TLE8</accession>
<dbReference type="SFLD" id="SFLDG01129">
    <property type="entry name" value="C1.5:_HAD__Beta-PGM__Phosphata"/>
    <property type="match status" value="1"/>
</dbReference>
<reference evidence="1 2" key="1">
    <citation type="submission" date="2021-01" db="EMBL/GenBank/DDBJ databases">
        <title>Streptomyces acididurans sp. nov., isolated from a peat swamp forest soil.</title>
        <authorList>
            <person name="Chantavorakit T."/>
            <person name="Duangmal K."/>
        </authorList>
    </citation>
    <scope>NUCLEOTIDE SEQUENCE [LARGE SCALE GENOMIC DNA]</scope>
    <source>
        <strain evidence="1 2">KK5PA1</strain>
    </source>
</reference>
<protein>
    <submittedName>
        <fullName evidence="1">HAD family hydrolase</fullName>
    </submittedName>
</protein>
<dbReference type="InterPro" id="IPR036412">
    <property type="entry name" value="HAD-like_sf"/>
</dbReference>
<sequence length="233" mass="24750">MPKPEATDAPGAVLFDVDGTLMDTVYLHTVAWWEALRQNGHVVTSARIHRGIGMGSDHLLDELLADDRDRAQDAVLKAAHDVLYAQYWSRLVPLPGAADLLRECARRGWRVVLASSASRQEAEVMTRALGADEAITAVTTADDASSSKPAPDLVHRALERAGAEPERAVFVGDAVWDVQAAGKAGVPCLGLLTGGWSREELLAAGAEAVHASPADLLSRLDSSLLAAPGRPRP</sequence>
<dbReference type="GO" id="GO:0016787">
    <property type="term" value="F:hydrolase activity"/>
    <property type="evidence" value="ECO:0007669"/>
    <property type="project" value="UniProtKB-KW"/>
</dbReference>
<dbReference type="Gene3D" id="3.40.50.1000">
    <property type="entry name" value="HAD superfamily/HAD-like"/>
    <property type="match status" value="1"/>
</dbReference>
<dbReference type="NCBIfam" id="TIGR01509">
    <property type="entry name" value="HAD-SF-IA-v3"/>
    <property type="match status" value="1"/>
</dbReference>
<dbReference type="Pfam" id="PF00702">
    <property type="entry name" value="Hydrolase"/>
    <property type="match status" value="1"/>
</dbReference>
<keyword evidence="2" id="KW-1185">Reference proteome</keyword>
<dbReference type="InterPro" id="IPR023214">
    <property type="entry name" value="HAD_sf"/>
</dbReference>
<dbReference type="InterPro" id="IPR023198">
    <property type="entry name" value="PGP-like_dom2"/>
</dbReference>
<dbReference type="InterPro" id="IPR050155">
    <property type="entry name" value="HAD-like_hydrolase_sf"/>
</dbReference>
<dbReference type="InterPro" id="IPR006439">
    <property type="entry name" value="HAD-SF_hydro_IA"/>
</dbReference>
<comment type="caution">
    <text evidence="1">The sequence shown here is derived from an EMBL/GenBank/DDBJ whole genome shotgun (WGS) entry which is preliminary data.</text>
</comment>
<evidence type="ECO:0000313" key="1">
    <source>
        <dbReference type="EMBL" id="MBM9504159.1"/>
    </source>
</evidence>
<dbReference type="NCBIfam" id="TIGR01549">
    <property type="entry name" value="HAD-SF-IA-v1"/>
    <property type="match status" value="1"/>
</dbReference>
<dbReference type="SFLD" id="SFLDS00003">
    <property type="entry name" value="Haloacid_Dehalogenase"/>
    <property type="match status" value="1"/>
</dbReference>
<dbReference type="PANTHER" id="PTHR43434">
    <property type="entry name" value="PHOSPHOGLYCOLATE PHOSPHATASE"/>
    <property type="match status" value="1"/>
</dbReference>
<dbReference type="SUPFAM" id="SSF56784">
    <property type="entry name" value="HAD-like"/>
    <property type="match status" value="1"/>
</dbReference>
<dbReference type="SFLD" id="SFLDG01135">
    <property type="entry name" value="C1.5.6:_HAD__Beta-PGM__Phospha"/>
    <property type="match status" value="1"/>
</dbReference>
<dbReference type="PANTHER" id="PTHR43434:SF16">
    <property type="entry name" value="BLL8046 PROTEIN"/>
    <property type="match status" value="1"/>
</dbReference>
<name>A0ABS2TLE8_9ACTN</name>
<dbReference type="Proteomes" id="UP000749040">
    <property type="component" value="Unassembled WGS sequence"/>
</dbReference>
<dbReference type="EMBL" id="JADKYB010000003">
    <property type="protein sequence ID" value="MBM9504159.1"/>
    <property type="molecule type" value="Genomic_DNA"/>
</dbReference>
<organism evidence="1 2">
    <name type="scientific">Actinacidiphila acididurans</name>
    <dbReference type="NCBI Taxonomy" id="2784346"/>
    <lineage>
        <taxon>Bacteria</taxon>
        <taxon>Bacillati</taxon>
        <taxon>Actinomycetota</taxon>
        <taxon>Actinomycetes</taxon>
        <taxon>Kitasatosporales</taxon>
        <taxon>Streptomycetaceae</taxon>
        <taxon>Actinacidiphila</taxon>
    </lineage>
</organism>